<keyword evidence="4" id="KW-1185">Reference proteome</keyword>
<proteinExistence type="predicted"/>
<feature type="transmembrane region" description="Helical" evidence="1">
    <location>
        <begin position="444"/>
        <end position="471"/>
    </location>
</feature>
<dbReference type="EMBL" id="JARYMX010000003">
    <property type="protein sequence ID" value="KAJ9555565.1"/>
    <property type="molecule type" value="Genomic_DNA"/>
</dbReference>
<keyword evidence="1" id="KW-0472">Membrane</keyword>
<evidence type="ECO:0000256" key="1">
    <source>
        <dbReference type="SAM" id="Phobius"/>
    </source>
</evidence>
<dbReference type="InterPro" id="IPR036770">
    <property type="entry name" value="Ankyrin_rpt-contain_sf"/>
</dbReference>
<evidence type="ECO:0000259" key="2">
    <source>
        <dbReference type="Pfam" id="PF13962"/>
    </source>
</evidence>
<dbReference type="Proteomes" id="UP001172457">
    <property type="component" value="Chromosome 3"/>
</dbReference>
<dbReference type="InterPro" id="IPR026961">
    <property type="entry name" value="PGG_dom"/>
</dbReference>
<organism evidence="3 4">
    <name type="scientific">Centaurea solstitialis</name>
    <name type="common">yellow star-thistle</name>
    <dbReference type="NCBI Taxonomy" id="347529"/>
    <lineage>
        <taxon>Eukaryota</taxon>
        <taxon>Viridiplantae</taxon>
        <taxon>Streptophyta</taxon>
        <taxon>Embryophyta</taxon>
        <taxon>Tracheophyta</taxon>
        <taxon>Spermatophyta</taxon>
        <taxon>Magnoliopsida</taxon>
        <taxon>eudicotyledons</taxon>
        <taxon>Gunneridae</taxon>
        <taxon>Pentapetalae</taxon>
        <taxon>asterids</taxon>
        <taxon>campanulids</taxon>
        <taxon>Asterales</taxon>
        <taxon>Asteraceae</taxon>
        <taxon>Carduoideae</taxon>
        <taxon>Cardueae</taxon>
        <taxon>Centaureinae</taxon>
        <taxon>Centaurea</taxon>
    </lineage>
</organism>
<comment type="caution">
    <text evidence="3">The sequence shown here is derived from an EMBL/GenBank/DDBJ whole genome shotgun (WGS) entry which is preliminary data.</text>
</comment>
<accession>A0AA38TIU0</accession>
<keyword evidence="1" id="KW-1133">Transmembrane helix</keyword>
<dbReference type="Gene3D" id="1.25.40.20">
    <property type="entry name" value="Ankyrin repeat-containing domain"/>
    <property type="match status" value="1"/>
</dbReference>
<dbReference type="PANTHER" id="PTHR24177:SF304">
    <property type="entry name" value="ANKYRIN REPEAT-CONTAINING DOMAIN, PGG DOMAIN PROTEIN-RELATED"/>
    <property type="match status" value="1"/>
</dbReference>
<feature type="domain" description="PGG" evidence="2">
    <location>
        <begin position="397"/>
        <end position="512"/>
    </location>
</feature>
<dbReference type="Pfam" id="PF13962">
    <property type="entry name" value="PGG"/>
    <property type="match status" value="1"/>
</dbReference>
<name>A0AA38TIU0_9ASTR</name>
<feature type="transmembrane region" description="Helical" evidence="1">
    <location>
        <begin position="520"/>
        <end position="539"/>
    </location>
</feature>
<feature type="transmembrane region" description="Helical" evidence="1">
    <location>
        <begin position="403"/>
        <end position="424"/>
    </location>
</feature>
<evidence type="ECO:0000313" key="4">
    <source>
        <dbReference type="Proteomes" id="UP001172457"/>
    </source>
</evidence>
<sequence length="569" mass="63944">MEHQDESFHLRLREAVYHDNWNSVSKLFEEHPEHRTKPINGRSETLLMLAVGTNQSHRFVEALVSSLSKDGLIDEALAAQNNQGDTALHYAATVRNVIDFTLLVSMSSKPVELAFQNNDNGRTPLLVASYQGKKNEMLELLFLKLGVLNPRYRGFPKRACVVAISLVLPLKANSSVLYMFMINEFIFATKLFIISIYMSSLIKHIYIIDHVAAPIMDIYDMKVTHTQATQLVQCLCVNVVKRRKEDLTKLVFTAAMTTAVQFETLEVIEEIICASPSIAEVVLAGSDFFHDAIKQRQMRLYKLLYQITSYRMLIASRIDETTNESVLHVVAKLVPSHQFTNRTGGAALQMQHELQWFKEIETNLVEPSYKEYVDKDGKTPAVVFTETHKDLLKEGQTWMKDTATSSTVVAAFIVTVAFAAVFTAPGGNKSEGKNEGKPVYLDNGAFMLFIISDAVALFSSVTSVLMFLGILTSRYAQEDFYYTLPRRMTIGLISLLVSLAAMIVAFSATLAIVLKDKVKWIAAPLMIITCIPVGAFVVLQYPLLKKLIQSTCTCGSIFRKKRKRMLRYT</sequence>
<keyword evidence="1" id="KW-0812">Transmembrane</keyword>
<evidence type="ECO:0000313" key="3">
    <source>
        <dbReference type="EMBL" id="KAJ9555565.1"/>
    </source>
</evidence>
<dbReference type="GO" id="GO:0016020">
    <property type="term" value="C:membrane"/>
    <property type="evidence" value="ECO:0007669"/>
    <property type="project" value="TreeGrafter"/>
</dbReference>
<dbReference type="AlphaFoldDB" id="A0AA38TIU0"/>
<dbReference type="SUPFAM" id="SSF48403">
    <property type="entry name" value="Ankyrin repeat"/>
    <property type="match status" value="1"/>
</dbReference>
<feature type="transmembrane region" description="Helical" evidence="1">
    <location>
        <begin position="176"/>
        <end position="198"/>
    </location>
</feature>
<protein>
    <recommendedName>
        <fullName evidence="2">PGG domain-containing protein</fullName>
    </recommendedName>
</protein>
<dbReference type="PANTHER" id="PTHR24177">
    <property type="entry name" value="CASKIN"/>
    <property type="match status" value="1"/>
</dbReference>
<reference evidence="3" key="1">
    <citation type="submission" date="2023-03" db="EMBL/GenBank/DDBJ databases">
        <title>Chromosome-scale reference genome and RAD-based genetic map of yellow starthistle (Centaurea solstitialis) reveal putative structural variation and QTLs associated with invader traits.</title>
        <authorList>
            <person name="Reatini B."/>
            <person name="Cang F.A."/>
            <person name="Jiang Q."/>
            <person name="Mckibben M.T.W."/>
            <person name="Barker M.S."/>
            <person name="Rieseberg L.H."/>
            <person name="Dlugosch K.M."/>
        </authorList>
    </citation>
    <scope>NUCLEOTIDE SEQUENCE</scope>
    <source>
        <strain evidence="3">CAN-66</strain>
        <tissue evidence="3">Leaf</tissue>
    </source>
</reference>
<gene>
    <name evidence="3" type="ORF">OSB04_010179</name>
</gene>
<feature type="transmembrane region" description="Helical" evidence="1">
    <location>
        <begin position="492"/>
        <end position="514"/>
    </location>
</feature>